<evidence type="ECO:0000256" key="6">
    <source>
        <dbReference type="SAM" id="Phobius"/>
    </source>
</evidence>
<gene>
    <name evidence="7" type="ORF">GHT06_012717</name>
</gene>
<feature type="transmembrane region" description="Helical" evidence="6">
    <location>
        <begin position="456"/>
        <end position="474"/>
    </location>
</feature>
<comment type="similarity">
    <text evidence="2">Belongs to the SLC13A/DASS transporter (TC 2.A.47) family. NADC subfamily.</text>
</comment>
<feature type="transmembrane region" description="Helical" evidence="6">
    <location>
        <begin position="426"/>
        <end position="450"/>
    </location>
</feature>
<evidence type="ECO:0000256" key="5">
    <source>
        <dbReference type="ARBA" id="ARBA00023136"/>
    </source>
</evidence>
<dbReference type="GO" id="GO:0015141">
    <property type="term" value="F:succinate transmembrane transporter activity"/>
    <property type="evidence" value="ECO:0007669"/>
    <property type="project" value="TreeGrafter"/>
</dbReference>
<feature type="transmembrane region" description="Helical" evidence="6">
    <location>
        <begin position="12"/>
        <end position="30"/>
    </location>
</feature>
<evidence type="ECO:0000313" key="7">
    <source>
        <dbReference type="EMBL" id="KAI9561756.1"/>
    </source>
</evidence>
<dbReference type="GO" id="GO:0005886">
    <property type="term" value="C:plasma membrane"/>
    <property type="evidence" value="ECO:0007669"/>
    <property type="project" value="TreeGrafter"/>
</dbReference>
<dbReference type="Pfam" id="PF00939">
    <property type="entry name" value="Na_sulph_symp"/>
    <property type="match status" value="1"/>
</dbReference>
<organism evidence="7 8">
    <name type="scientific">Daphnia sinensis</name>
    <dbReference type="NCBI Taxonomy" id="1820382"/>
    <lineage>
        <taxon>Eukaryota</taxon>
        <taxon>Metazoa</taxon>
        <taxon>Ecdysozoa</taxon>
        <taxon>Arthropoda</taxon>
        <taxon>Crustacea</taxon>
        <taxon>Branchiopoda</taxon>
        <taxon>Diplostraca</taxon>
        <taxon>Cladocera</taxon>
        <taxon>Anomopoda</taxon>
        <taxon>Daphniidae</taxon>
        <taxon>Daphnia</taxon>
        <taxon>Daphnia similis group</taxon>
    </lineage>
</organism>
<dbReference type="Proteomes" id="UP000820818">
    <property type="component" value="Linkage Group LG3"/>
</dbReference>
<keyword evidence="5 6" id="KW-0472">Membrane</keyword>
<evidence type="ECO:0000256" key="1">
    <source>
        <dbReference type="ARBA" id="ARBA00004141"/>
    </source>
</evidence>
<keyword evidence="8" id="KW-1185">Reference proteome</keyword>
<evidence type="ECO:0000256" key="4">
    <source>
        <dbReference type="ARBA" id="ARBA00022989"/>
    </source>
</evidence>
<feature type="transmembrane region" description="Helical" evidence="6">
    <location>
        <begin position="123"/>
        <end position="140"/>
    </location>
</feature>
<feature type="transmembrane region" description="Helical" evidence="6">
    <location>
        <begin position="481"/>
        <end position="501"/>
    </location>
</feature>
<dbReference type="PANTHER" id="PTHR10283">
    <property type="entry name" value="SOLUTE CARRIER FAMILY 13 MEMBER"/>
    <property type="match status" value="1"/>
</dbReference>
<dbReference type="AlphaFoldDB" id="A0AAD5KWE5"/>
<proteinExistence type="inferred from homology"/>
<dbReference type="CDD" id="cd01115">
    <property type="entry name" value="SLC13_permease"/>
    <property type="match status" value="1"/>
</dbReference>
<feature type="transmembrane region" description="Helical" evidence="6">
    <location>
        <begin position="398"/>
        <end position="414"/>
    </location>
</feature>
<dbReference type="InterPro" id="IPR001898">
    <property type="entry name" value="SLC13A/DASS"/>
</dbReference>
<keyword evidence="3 6" id="KW-0812">Transmembrane</keyword>
<evidence type="ECO:0000313" key="8">
    <source>
        <dbReference type="Proteomes" id="UP000820818"/>
    </source>
</evidence>
<dbReference type="GO" id="GO:0015137">
    <property type="term" value="F:citrate transmembrane transporter activity"/>
    <property type="evidence" value="ECO:0007669"/>
    <property type="project" value="TreeGrafter"/>
</dbReference>
<evidence type="ECO:0000256" key="3">
    <source>
        <dbReference type="ARBA" id="ARBA00022692"/>
    </source>
</evidence>
<dbReference type="PANTHER" id="PTHR10283:SF82">
    <property type="entry name" value="SOLUTE CARRIER FAMILY 13 MEMBER 2"/>
    <property type="match status" value="1"/>
</dbReference>
<comment type="caution">
    <text evidence="7">The sequence shown here is derived from an EMBL/GenBank/DDBJ whole genome shotgun (WGS) entry which is preliminary data.</text>
</comment>
<protein>
    <submittedName>
        <fullName evidence="7">Uncharacterized protein</fullName>
    </submittedName>
</protein>
<dbReference type="EMBL" id="WJBH02000003">
    <property type="protein sequence ID" value="KAI9561756.1"/>
    <property type="molecule type" value="Genomic_DNA"/>
</dbReference>
<keyword evidence="4 6" id="KW-1133">Transmembrane helix</keyword>
<reference evidence="7 8" key="1">
    <citation type="submission" date="2022-05" db="EMBL/GenBank/DDBJ databases">
        <title>A multi-omics perspective on studying reproductive biology in Daphnia sinensis.</title>
        <authorList>
            <person name="Jia J."/>
        </authorList>
    </citation>
    <scope>NUCLEOTIDE SEQUENCE [LARGE SCALE GENOMIC DNA]</scope>
    <source>
        <strain evidence="7 8">WSL</strain>
    </source>
</reference>
<feature type="transmembrane region" description="Helical" evidence="6">
    <location>
        <begin position="42"/>
        <end position="66"/>
    </location>
</feature>
<feature type="transmembrane region" description="Helical" evidence="6">
    <location>
        <begin position="521"/>
        <end position="540"/>
    </location>
</feature>
<feature type="transmembrane region" description="Helical" evidence="6">
    <location>
        <begin position="309"/>
        <end position="328"/>
    </location>
</feature>
<evidence type="ECO:0000256" key="2">
    <source>
        <dbReference type="ARBA" id="ARBA00006772"/>
    </source>
</evidence>
<feature type="transmembrane region" description="Helical" evidence="6">
    <location>
        <begin position="86"/>
        <end position="103"/>
    </location>
</feature>
<accession>A0AAD5KWE5</accession>
<feature type="transmembrane region" description="Helical" evidence="6">
    <location>
        <begin position="256"/>
        <end position="282"/>
    </location>
</feature>
<sequence>MLQFVRNRVLPYWKSFIVVLAPLLLLPLPLTRMKEAECGYVILIMAIFWMTEALPLPVTSLIPVVALPLFGIMETSDVSTAYMKDTNMMFIGGLILALAIQFCNLHKRAALAVLLLVGAKPRWLLAGFMGTTAFLSMWISNTATTAMMVPIVDAVAAELYKEDDVEMVRSTSQSTMNINSGSVEELVPSEPMEIEKQSAAAEKERRRKVRAGIMISTSYCSVIGGTGSLIGSSPQLALKGIIQETFGTTELNFASWMAFTVPGMLINLLFVWVWLQVIFIGLCRQTDGGREKEVIKVIRQKFKDLGPMTFHEIAVLVLFILCVALWFFRDPGFMPGWAQLFGNADKVDDATAAMLIVVLLFIIPAKSPFGCQEEQSETDGGAHKPSPALLEWKYVQNRLPWGVILLLGGGYALSDATKKSGLSNWIGVQLAGMVVLPPFLIMLVVCVITATITEVASNTAVANIFLPILADTAIAIRINPLYFMIPVTATCSYAFMLPVSTPPNAIAFSAAKMKPNEMMKAGWFIKLVCVIVICVTMETWGNVVFGSKHFPEWANVTTSASRT</sequence>
<name>A0AAD5KWE5_9CRUS</name>
<comment type="subcellular location">
    <subcellularLocation>
        <location evidence="1">Membrane</location>
        <topology evidence="1">Multi-pass membrane protein</topology>
    </subcellularLocation>
</comment>